<dbReference type="PANTHER" id="PTHR30302">
    <property type="entry name" value="HYDROGENASE 1 MATURATION PROTEASE"/>
    <property type="match status" value="1"/>
</dbReference>
<evidence type="ECO:0000313" key="8">
    <source>
        <dbReference type="EMBL" id="ACS86307.1"/>
    </source>
</evidence>
<dbReference type="eggNOG" id="COG0680">
    <property type="taxonomic scope" value="Bacteria"/>
</dbReference>
<keyword evidence="4 7" id="KW-0479">Metal-binding</keyword>
<dbReference type="PANTHER" id="PTHR30302:SF1">
    <property type="entry name" value="HYDROGENASE 2 MATURATION PROTEASE"/>
    <property type="match status" value="1"/>
</dbReference>
<organism evidence="8 9">
    <name type="scientific">Musicola paradisiaca (strain Ech703)</name>
    <name type="common">Dickeya paradisiaca</name>
    <name type="synonym">Dickeya dadantii</name>
    <dbReference type="NCBI Taxonomy" id="579405"/>
    <lineage>
        <taxon>Bacteria</taxon>
        <taxon>Pseudomonadati</taxon>
        <taxon>Pseudomonadota</taxon>
        <taxon>Gammaproteobacteria</taxon>
        <taxon>Enterobacterales</taxon>
        <taxon>Pectobacteriaceae</taxon>
        <taxon>Musicola</taxon>
    </lineage>
</organism>
<dbReference type="NCBIfam" id="TIGR00140">
    <property type="entry name" value="hupD"/>
    <property type="match status" value="1"/>
</dbReference>
<dbReference type="Proteomes" id="UP000002734">
    <property type="component" value="Chromosome"/>
</dbReference>
<dbReference type="InterPro" id="IPR000671">
    <property type="entry name" value="Peptidase_A31"/>
</dbReference>
<feature type="binding site" evidence="7">
    <location>
        <position position="62"/>
    </location>
    <ligand>
        <name>Ni(2+)</name>
        <dbReference type="ChEBI" id="CHEBI:49786"/>
    </ligand>
</feature>
<feature type="binding site" evidence="7">
    <location>
        <position position="92"/>
    </location>
    <ligand>
        <name>Ni(2+)</name>
        <dbReference type="ChEBI" id="CHEBI:49786"/>
    </ligand>
</feature>
<dbReference type="GO" id="GO:0046872">
    <property type="term" value="F:metal ion binding"/>
    <property type="evidence" value="ECO:0007669"/>
    <property type="project" value="UniProtKB-KW"/>
</dbReference>
<dbReference type="Gene3D" id="3.40.50.1450">
    <property type="entry name" value="HybD-like"/>
    <property type="match status" value="1"/>
</dbReference>
<keyword evidence="6" id="KW-0378">Hydrolase</keyword>
<keyword evidence="2 7" id="KW-0533">Nickel</keyword>
<evidence type="ECO:0000256" key="4">
    <source>
        <dbReference type="ARBA" id="ARBA00022723"/>
    </source>
</evidence>
<evidence type="ECO:0000313" key="9">
    <source>
        <dbReference type="Proteomes" id="UP000002734"/>
    </source>
</evidence>
<comment type="similarity">
    <text evidence="1">Belongs to the peptidase A31 family.</text>
</comment>
<dbReference type="EMBL" id="CP001654">
    <property type="protein sequence ID" value="ACS86307.1"/>
    <property type="molecule type" value="Genomic_DNA"/>
</dbReference>
<dbReference type="Pfam" id="PF01750">
    <property type="entry name" value="HycI"/>
    <property type="match status" value="1"/>
</dbReference>
<dbReference type="GO" id="GO:0004190">
    <property type="term" value="F:aspartic-type endopeptidase activity"/>
    <property type="evidence" value="ECO:0007669"/>
    <property type="project" value="UniProtKB-KW"/>
</dbReference>
<evidence type="ECO:0000256" key="6">
    <source>
        <dbReference type="ARBA" id="ARBA00022801"/>
    </source>
</evidence>
<dbReference type="FunFam" id="3.40.50.1450:FF:000002">
    <property type="entry name" value="Hydrogenase 1 maturation protease"/>
    <property type="match status" value="1"/>
</dbReference>
<dbReference type="STRING" id="579405.Dd703_2530"/>
<dbReference type="AlphaFoldDB" id="C6C9A7"/>
<dbReference type="NCBIfam" id="TIGR00072">
    <property type="entry name" value="hydrog_prot"/>
    <property type="match status" value="1"/>
</dbReference>
<dbReference type="RefSeq" id="WP_015854213.1">
    <property type="nucleotide sequence ID" value="NC_012880.1"/>
</dbReference>
<name>C6C9A7_MUSP7</name>
<accession>C6C9A7</accession>
<dbReference type="InterPro" id="IPR004419">
    <property type="entry name" value="Pept_A31_hyd_express"/>
</dbReference>
<keyword evidence="5" id="KW-0064">Aspartyl protease</keyword>
<dbReference type="KEGG" id="dda:Dd703_2530"/>
<dbReference type="GO" id="GO:0016485">
    <property type="term" value="P:protein processing"/>
    <property type="evidence" value="ECO:0007669"/>
    <property type="project" value="InterPro"/>
</dbReference>
<dbReference type="NCBIfam" id="NF007777">
    <property type="entry name" value="PRK10466.1"/>
    <property type="match status" value="1"/>
</dbReference>
<evidence type="ECO:0000256" key="7">
    <source>
        <dbReference type="PIRSR" id="PIRSR604419-1"/>
    </source>
</evidence>
<keyword evidence="9" id="KW-1185">Reference proteome</keyword>
<evidence type="ECO:0000256" key="1">
    <source>
        <dbReference type="ARBA" id="ARBA00006814"/>
    </source>
</evidence>
<evidence type="ECO:0000256" key="2">
    <source>
        <dbReference type="ARBA" id="ARBA00022596"/>
    </source>
</evidence>
<dbReference type="CDD" id="cd06062">
    <property type="entry name" value="H2MP_MemB-H2up"/>
    <property type="match status" value="1"/>
</dbReference>
<dbReference type="InterPro" id="IPR023430">
    <property type="entry name" value="Pept_HybD-like_dom_sf"/>
</dbReference>
<dbReference type="PRINTS" id="PR00446">
    <property type="entry name" value="HYDRGNUPTAKE"/>
</dbReference>
<evidence type="ECO:0000256" key="3">
    <source>
        <dbReference type="ARBA" id="ARBA00022670"/>
    </source>
</evidence>
<feature type="binding site" evidence="7">
    <location>
        <position position="16"/>
    </location>
    <ligand>
        <name>Ni(2+)</name>
        <dbReference type="ChEBI" id="CHEBI:49786"/>
    </ligand>
</feature>
<protein>
    <submittedName>
        <fullName evidence="8">Hydrogenase expression/formation protein</fullName>
    </submittedName>
</protein>
<keyword evidence="3" id="KW-0645">Protease</keyword>
<dbReference type="SUPFAM" id="SSF53163">
    <property type="entry name" value="HybD-like"/>
    <property type="match status" value="1"/>
</dbReference>
<gene>
    <name evidence="8" type="ordered locus">Dd703_2530</name>
</gene>
<proteinExistence type="inferred from homology"/>
<dbReference type="GO" id="GO:0008047">
    <property type="term" value="F:enzyme activator activity"/>
    <property type="evidence" value="ECO:0007669"/>
    <property type="project" value="InterPro"/>
</dbReference>
<dbReference type="HOGENOM" id="CLU_099037_0_0_6"/>
<reference evidence="8" key="1">
    <citation type="submission" date="2009-06" db="EMBL/GenBank/DDBJ databases">
        <title>Complete sequence of Dickeya dadantii Ech703.</title>
        <authorList>
            <consortium name="US DOE Joint Genome Institute"/>
            <person name="Lucas S."/>
            <person name="Copeland A."/>
            <person name="Lapidus A."/>
            <person name="Glavina del Rio T."/>
            <person name="Dalin E."/>
            <person name="Tice H."/>
            <person name="Bruce D."/>
            <person name="Goodwin L."/>
            <person name="Pitluck S."/>
            <person name="Chertkov O."/>
            <person name="Brettin T."/>
            <person name="Detter J.C."/>
            <person name="Han C."/>
            <person name="Larimer F."/>
            <person name="Land M."/>
            <person name="Hauser L."/>
            <person name="Kyrpides N."/>
            <person name="Mikhailova N."/>
            <person name="Balakrishnan V."/>
            <person name="Glasner J."/>
            <person name="Perna N.T."/>
        </authorList>
    </citation>
    <scope>NUCLEOTIDE SEQUENCE [LARGE SCALE GENOMIC DNA]</scope>
    <source>
        <strain evidence="8">Ech703</strain>
    </source>
</reference>
<evidence type="ECO:0000256" key="5">
    <source>
        <dbReference type="ARBA" id="ARBA00022750"/>
    </source>
</evidence>
<dbReference type="MEROPS" id="A31.001"/>
<sequence length="169" mass="17855">MNILVLGIGNILLMDEGVGVRLVEELERRYRFTPAIDILDGGTSGMELLESMAGRDHLIVADAVLTGKPAGSVSVLRDGEVPALFTRKLSPHQLGLADVLMALQLTGEFPRQLTLVGVEPALLESGIGLTETVECALEKALLAILDALRQSGIAVSVMPVPAAQEVSCD</sequence>